<feature type="transmembrane region" description="Helical" evidence="1">
    <location>
        <begin position="70"/>
        <end position="92"/>
    </location>
</feature>
<protein>
    <submittedName>
        <fullName evidence="2">Uncharacterized protein</fullName>
    </submittedName>
</protein>
<keyword evidence="3" id="KW-1185">Reference proteome</keyword>
<evidence type="ECO:0000313" key="3">
    <source>
        <dbReference type="Proteomes" id="UP000008021"/>
    </source>
</evidence>
<proteinExistence type="predicted"/>
<dbReference type="AlphaFoldDB" id="A0A0E0EG52"/>
<accession>A0A0E0EG52</accession>
<dbReference type="Gramene" id="OMERI07G22870.1">
    <property type="protein sequence ID" value="OMERI07G22870.1"/>
    <property type="gene ID" value="OMERI07G22870"/>
</dbReference>
<name>A0A0E0EG52_9ORYZ</name>
<dbReference type="HOGENOM" id="CLU_110902_0_0_1"/>
<keyword evidence="1" id="KW-0812">Transmembrane</keyword>
<feature type="transmembrane region" description="Helical" evidence="1">
    <location>
        <begin position="179"/>
        <end position="198"/>
    </location>
</feature>
<evidence type="ECO:0000313" key="2">
    <source>
        <dbReference type="EnsemblPlants" id="OMERI07G22870.1"/>
    </source>
</evidence>
<organism evidence="2">
    <name type="scientific">Oryza meridionalis</name>
    <dbReference type="NCBI Taxonomy" id="40149"/>
    <lineage>
        <taxon>Eukaryota</taxon>
        <taxon>Viridiplantae</taxon>
        <taxon>Streptophyta</taxon>
        <taxon>Embryophyta</taxon>
        <taxon>Tracheophyta</taxon>
        <taxon>Spermatophyta</taxon>
        <taxon>Magnoliopsida</taxon>
        <taxon>Liliopsida</taxon>
        <taxon>Poales</taxon>
        <taxon>Poaceae</taxon>
        <taxon>BOP clade</taxon>
        <taxon>Oryzoideae</taxon>
        <taxon>Oryzeae</taxon>
        <taxon>Oryzinae</taxon>
        <taxon>Oryza</taxon>
    </lineage>
</organism>
<evidence type="ECO:0000256" key="1">
    <source>
        <dbReference type="SAM" id="Phobius"/>
    </source>
</evidence>
<dbReference type="EnsemblPlants" id="OMERI07G22870.1">
    <property type="protein sequence ID" value="OMERI07G22870.1"/>
    <property type="gene ID" value="OMERI07G22870"/>
</dbReference>
<reference evidence="2" key="1">
    <citation type="submission" date="2015-04" db="UniProtKB">
        <authorList>
            <consortium name="EnsemblPlants"/>
        </authorList>
    </citation>
    <scope>IDENTIFICATION</scope>
</reference>
<feature type="transmembrane region" description="Helical" evidence="1">
    <location>
        <begin position="112"/>
        <end position="131"/>
    </location>
</feature>
<feature type="transmembrane region" description="Helical" evidence="1">
    <location>
        <begin position="12"/>
        <end position="31"/>
    </location>
</feature>
<dbReference type="Proteomes" id="UP000008021">
    <property type="component" value="Chromosome 7"/>
</dbReference>
<keyword evidence="1" id="KW-0472">Membrane</keyword>
<sequence>MDANAPVLEALLITFTVATVGFVFIIGTFAVRRFISPLNLSVLAAFWAWGFIAVKRFYFWGQRNGRDQMFFLILQIHVYEISSFAMLLLLMLFNMRPNDLEALSRSVISVKLFLAGLCITGYGMGLFFTGGPQEMYLFFRGDLGVYFIAFGMVVVYYGNRYCRRPQPAAAAQGHNAAGLPGPLIVYILVILAATYIAGDLK</sequence>
<feature type="transmembrane region" description="Helical" evidence="1">
    <location>
        <begin position="38"/>
        <end position="58"/>
    </location>
</feature>
<reference evidence="2" key="2">
    <citation type="submission" date="2018-05" db="EMBL/GenBank/DDBJ databases">
        <title>OmerRS3 (Oryza meridionalis Reference Sequence Version 3).</title>
        <authorList>
            <person name="Zhang J."/>
            <person name="Kudrna D."/>
            <person name="Lee S."/>
            <person name="Talag J."/>
            <person name="Welchert J."/>
            <person name="Wing R.A."/>
        </authorList>
    </citation>
    <scope>NUCLEOTIDE SEQUENCE [LARGE SCALE GENOMIC DNA]</scope>
    <source>
        <strain evidence="2">cv. OR44</strain>
    </source>
</reference>
<keyword evidence="1" id="KW-1133">Transmembrane helix</keyword>
<feature type="transmembrane region" description="Helical" evidence="1">
    <location>
        <begin position="137"/>
        <end position="158"/>
    </location>
</feature>